<dbReference type="InterPro" id="IPR011263">
    <property type="entry name" value="DNA-dir_RNA_pol_RpoA/D/Rpb3"/>
</dbReference>
<evidence type="ECO:0000256" key="3">
    <source>
        <dbReference type="ARBA" id="ARBA00015972"/>
    </source>
</evidence>
<accession>A0A380S5R2</accession>
<organism evidence="13 14">
    <name type="scientific">Fibrobacter succinogenes</name>
    <name type="common">Bacteroides succinogenes</name>
    <dbReference type="NCBI Taxonomy" id="833"/>
    <lineage>
        <taxon>Bacteria</taxon>
        <taxon>Pseudomonadati</taxon>
        <taxon>Fibrobacterota</taxon>
        <taxon>Fibrobacteria</taxon>
        <taxon>Fibrobacterales</taxon>
        <taxon>Fibrobacteraceae</taxon>
        <taxon>Fibrobacter</taxon>
    </lineage>
</organism>
<dbReference type="GO" id="GO:0005737">
    <property type="term" value="C:cytoplasm"/>
    <property type="evidence" value="ECO:0007669"/>
    <property type="project" value="UniProtKB-ARBA"/>
</dbReference>
<comment type="function">
    <text evidence="11">DNA-dependent RNA polymerase catalyzes the transcription of DNA into RNA using the four ribonucleoside triphosphates as substrates.</text>
</comment>
<comment type="subunit">
    <text evidence="11">Homodimer. The RNAP catalytic core consists of 2 alpha, 1 beta, 1 beta' and 1 omega subunit. When a sigma factor is associated with the core the holoenzyme is formed, which can initiate transcription.</text>
</comment>
<dbReference type="Pfam" id="PF03118">
    <property type="entry name" value="RNA_pol_A_CTD"/>
    <property type="match status" value="1"/>
</dbReference>
<feature type="region of interest" description="Alpha C-terminal domain (alpha-CTD)" evidence="11">
    <location>
        <begin position="249"/>
        <end position="324"/>
    </location>
</feature>
<dbReference type="AlphaFoldDB" id="A0A380S5R2"/>
<dbReference type="SUPFAM" id="SSF47789">
    <property type="entry name" value="C-terminal domain of RNA polymerase alpha subunit"/>
    <property type="match status" value="1"/>
</dbReference>
<keyword evidence="4 11" id="KW-0240">DNA-directed RNA polymerase</keyword>
<keyword evidence="6 11" id="KW-0548">Nucleotidyltransferase</keyword>
<dbReference type="Gene3D" id="1.10.150.20">
    <property type="entry name" value="5' to 3' exonuclease, C-terminal subdomain"/>
    <property type="match status" value="1"/>
</dbReference>
<evidence type="ECO:0000256" key="11">
    <source>
        <dbReference type="HAMAP-Rule" id="MF_00059"/>
    </source>
</evidence>
<keyword evidence="5 11" id="KW-0808">Transferase</keyword>
<dbReference type="InterPro" id="IPR011773">
    <property type="entry name" value="DNA-dir_RpoA"/>
</dbReference>
<gene>
    <name evidence="11" type="primary">rpoA</name>
    <name evidence="13" type="ORF">SAMN05661053_1974</name>
</gene>
<evidence type="ECO:0000256" key="10">
    <source>
        <dbReference type="ARBA" id="ARBA00048552"/>
    </source>
</evidence>
<feature type="region of interest" description="Alpha N-terminal domain (alpha-NTD)" evidence="11">
    <location>
        <begin position="1"/>
        <end position="231"/>
    </location>
</feature>
<keyword evidence="7 11" id="KW-0804">Transcription</keyword>
<evidence type="ECO:0000256" key="8">
    <source>
        <dbReference type="ARBA" id="ARBA00032524"/>
    </source>
</evidence>
<dbReference type="CDD" id="cd06928">
    <property type="entry name" value="RNAP_alpha_NTD"/>
    <property type="match status" value="1"/>
</dbReference>
<evidence type="ECO:0000313" key="13">
    <source>
        <dbReference type="EMBL" id="SUQ24567.1"/>
    </source>
</evidence>
<evidence type="ECO:0000313" key="14">
    <source>
        <dbReference type="Proteomes" id="UP000255423"/>
    </source>
</evidence>
<evidence type="ECO:0000259" key="12">
    <source>
        <dbReference type="SMART" id="SM00662"/>
    </source>
</evidence>
<evidence type="ECO:0000256" key="4">
    <source>
        <dbReference type="ARBA" id="ARBA00022478"/>
    </source>
</evidence>
<evidence type="ECO:0000256" key="2">
    <source>
        <dbReference type="ARBA" id="ARBA00012418"/>
    </source>
</evidence>
<dbReference type="GO" id="GO:0003677">
    <property type="term" value="F:DNA binding"/>
    <property type="evidence" value="ECO:0007669"/>
    <property type="project" value="UniProtKB-UniRule"/>
</dbReference>
<dbReference type="HAMAP" id="MF_00059">
    <property type="entry name" value="RNApol_bact_RpoA"/>
    <property type="match status" value="1"/>
</dbReference>
<dbReference type="GO" id="GO:0006351">
    <property type="term" value="P:DNA-templated transcription"/>
    <property type="evidence" value="ECO:0007669"/>
    <property type="project" value="UniProtKB-UniRule"/>
</dbReference>
<dbReference type="Proteomes" id="UP000255423">
    <property type="component" value="Unassembled WGS sequence"/>
</dbReference>
<evidence type="ECO:0000256" key="1">
    <source>
        <dbReference type="ARBA" id="ARBA00007123"/>
    </source>
</evidence>
<dbReference type="Pfam" id="PF01193">
    <property type="entry name" value="RNA_pol_L"/>
    <property type="match status" value="1"/>
</dbReference>
<name>A0A380S5R2_FIBSU</name>
<evidence type="ECO:0000256" key="6">
    <source>
        <dbReference type="ARBA" id="ARBA00022695"/>
    </source>
</evidence>
<proteinExistence type="inferred from homology"/>
<dbReference type="SUPFAM" id="SSF55257">
    <property type="entry name" value="RBP11-like subunits of RNA polymerase"/>
    <property type="match status" value="1"/>
</dbReference>
<evidence type="ECO:0000256" key="5">
    <source>
        <dbReference type="ARBA" id="ARBA00022679"/>
    </source>
</evidence>
<dbReference type="Pfam" id="PF01000">
    <property type="entry name" value="RNA_pol_A_bac"/>
    <property type="match status" value="1"/>
</dbReference>
<dbReference type="Gene3D" id="2.170.120.12">
    <property type="entry name" value="DNA-directed RNA polymerase, insert domain"/>
    <property type="match status" value="1"/>
</dbReference>
<dbReference type="GO" id="GO:0003899">
    <property type="term" value="F:DNA-directed RNA polymerase activity"/>
    <property type="evidence" value="ECO:0007669"/>
    <property type="project" value="UniProtKB-UniRule"/>
</dbReference>
<dbReference type="NCBIfam" id="NF003519">
    <property type="entry name" value="PRK05182.2-5"/>
    <property type="match status" value="1"/>
</dbReference>
<dbReference type="InterPro" id="IPR036643">
    <property type="entry name" value="RNApol_insert_sf"/>
</dbReference>
<dbReference type="Gene3D" id="3.30.1360.10">
    <property type="entry name" value="RNA polymerase, RBP11-like subunit"/>
    <property type="match status" value="1"/>
</dbReference>
<protein>
    <recommendedName>
        <fullName evidence="3 11">DNA-directed RNA polymerase subunit alpha</fullName>
        <shortName evidence="11">RNAP subunit alpha</shortName>
        <ecNumber evidence="2 11">2.7.7.6</ecNumber>
    </recommendedName>
    <alternativeName>
        <fullName evidence="9 11">RNA polymerase subunit alpha</fullName>
    </alternativeName>
    <alternativeName>
        <fullName evidence="8 11">Transcriptase subunit alpha</fullName>
    </alternativeName>
</protein>
<dbReference type="InterPro" id="IPR011262">
    <property type="entry name" value="DNA-dir_RNA_pol_insert"/>
</dbReference>
<evidence type="ECO:0000256" key="7">
    <source>
        <dbReference type="ARBA" id="ARBA00023163"/>
    </source>
</evidence>
<dbReference type="NCBIfam" id="TIGR02027">
    <property type="entry name" value="rpoA"/>
    <property type="match status" value="1"/>
</dbReference>
<dbReference type="GO" id="GO:0000428">
    <property type="term" value="C:DNA-directed RNA polymerase complex"/>
    <property type="evidence" value="ECO:0007669"/>
    <property type="project" value="UniProtKB-KW"/>
</dbReference>
<dbReference type="EMBL" id="UHJL01000002">
    <property type="protein sequence ID" value="SUQ24567.1"/>
    <property type="molecule type" value="Genomic_DNA"/>
</dbReference>
<dbReference type="InterPro" id="IPR036603">
    <property type="entry name" value="RBP11-like"/>
</dbReference>
<dbReference type="RefSeq" id="WP_015732009.1">
    <property type="nucleotide sequence ID" value="NZ_CACZDK010000005.1"/>
</dbReference>
<evidence type="ECO:0000256" key="9">
    <source>
        <dbReference type="ARBA" id="ARBA00033070"/>
    </source>
</evidence>
<dbReference type="InterPro" id="IPR011260">
    <property type="entry name" value="RNAP_asu_C"/>
</dbReference>
<dbReference type="GO" id="GO:0046983">
    <property type="term" value="F:protein dimerization activity"/>
    <property type="evidence" value="ECO:0007669"/>
    <property type="project" value="InterPro"/>
</dbReference>
<dbReference type="NCBIfam" id="NF003513">
    <property type="entry name" value="PRK05182.1-2"/>
    <property type="match status" value="1"/>
</dbReference>
<comment type="domain">
    <text evidence="11">The N-terminal domain is essential for RNAP assembly and basal transcription, whereas the C-terminal domain is involved in interaction with transcriptional regulators and with upstream promoter elements.</text>
</comment>
<comment type="similarity">
    <text evidence="1 11">Belongs to the RNA polymerase alpha chain family.</text>
</comment>
<sequence length="324" mass="36209">MMWKSLQMPRSFQKVETGEDGRYAKFVVEALERGWGITLGNALRRVLLSSLQGAAIVSVKIEGVDKEFSTIPGVKEDVTDIILNLKSIRVKLLSDHDETLHLDMSGDGEVTAKDFMDNPNVTILTPDVHIATLNGNASLSMDVKISCGRGYVVADELKDKDAPIGVIAMDANFNPVQKVAMHISDTRVGQKTDYNRLELEITTDGSIDPEDALAYAAKLLVDHLEIFINFEGDLESPEELEMDEERQRIANLLRMRVDDLELSVRSSNCLRMANIHTIGELVRNKENDMLKYKNFGRKSLVELNEVLTSMGLSFGMDVDDYLKD</sequence>
<dbReference type="EC" id="2.7.7.6" evidence="2 11"/>
<dbReference type="SMART" id="SM00662">
    <property type="entry name" value="RPOLD"/>
    <property type="match status" value="1"/>
</dbReference>
<reference evidence="13 14" key="1">
    <citation type="submission" date="2017-08" db="EMBL/GenBank/DDBJ databases">
        <authorList>
            <person name="de Groot N.N."/>
        </authorList>
    </citation>
    <scope>NUCLEOTIDE SEQUENCE [LARGE SCALE GENOMIC DNA]</scope>
    <source>
        <strain evidence="13 14">HM2</strain>
    </source>
</reference>
<feature type="domain" description="DNA-directed RNA polymerase RpoA/D/Rpb3-type" evidence="12">
    <location>
        <begin position="23"/>
        <end position="230"/>
    </location>
</feature>
<dbReference type="OMA" id="PIKNVKY"/>
<comment type="catalytic activity">
    <reaction evidence="10 11">
        <text>RNA(n) + a ribonucleoside 5'-triphosphate = RNA(n+1) + diphosphate</text>
        <dbReference type="Rhea" id="RHEA:21248"/>
        <dbReference type="Rhea" id="RHEA-COMP:14527"/>
        <dbReference type="Rhea" id="RHEA-COMP:17342"/>
        <dbReference type="ChEBI" id="CHEBI:33019"/>
        <dbReference type="ChEBI" id="CHEBI:61557"/>
        <dbReference type="ChEBI" id="CHEBI:140395"/>
        <dbReference type="EC" id="2.7.7.6"/>
    </reaction>
</comment>
<dbReference type="SUPFAM" id="SSF56553">
    <property type="entry name" value="Insert subdomain of RNA polymerase alpha subunit"/>
    <property type="match status" value="1"/>
</dbReference>
<dbReference type="FunFam" id="2.170.120.12:FF:000001">
    <property type="entry name" value="DNA-directed RNA polymerase subunit alpha"/>
    <property type="match status" value="1"/>
</dbReference>